<feature type="compositionally biased region" description="Polar residues" evidence="2">
    <location>
        <begin position="62"/>
        <end position="76"/>
    </location>
</feature>
<reference evidence="3 4" key="1">
    <citation type="submission" date="2024-04" db="EMBL/GenBank/DDBJ databases">
        <title>The reference genome of an endangered Asteraceae, Deinandra increscens subsp. villosa, native to the Central Coast of California.</title>
        <authorList>
            <person name="Guilliams M."/>
            <person name="Hasenstab-Lehman K."/>
            <person name="Meyer R."/>
            <person name="Mcevoy S."/>
        </authorList>
    </citation>
    <scope>NUCLEOTIDE SEQUENCE [LARGE SCALE GENOMIC DNA]</scope>
    <source>
        <tissue evidence="3">Leaf</tissue>
    </source>
</reference>
<keyword evidence="4" id="KW-1185">Reference proteome</keyword>
<organism evidence="3 4">
    <name type="scientific">Deinandra increscens subsp. villosa</name>
    <dbReference type="NCBI Taxonomy" id="3103831"/>
    <lineage>
        <taxon>Eukaryota</taxon>
        <taxon>Viridiplantae</taxon>
        <taxon>Streptophyta</taxon>
        <taxon>Embryophyta</taxon>
        <taxon>Tracheophyta</taxon>
        <taxon>Spermatophyta</taxon>
        <taxon>Magnoliopsida</taxon>
        <taxon>eudicotyledons</taxon>
        <taxon>Gunneridae</taxon>
        <taxon>Pentapetalae</taxon>
        <taxon>asterids</taxon>
        <taxon>campanulids</taxon>
        <taxon>Asterales</taxon>
        <taxon>Asteraceae</taxon>
        <taxon>Asteroideae</taxon>
        <taxon>Heliantheae alliance</taxon>
        <taxon>Madieae</taxon>
        <taxon>Madiinae</taxon>
        <taxon>Deinandra</taxon>
    </lineage>
</organism>
<gene>
    <name evidence="3" type="ORF">SSX86_010217</name>
</gene>
<protein>
    <submittedName>
        <fullName evidence="3">Uncharacterized protein</fullName>
    </submittedName>
</protein>
<feature type="region of interest" description="Disordered" evidence="2">
    <location>
        <begin position="45"/>
        <end position="122"/>
    </location>
</feature>
<dbReference type="AlphaFoldDB" id="A0AAP0D757"/>
<dbReference type="Proteomes" id="UP001408789">
    <property type="component" value="Unassembled WGS sequence"/>
</dbReference>
<feature type="coiled-coil region" evidence="1">
    <location>
        <begin position="125"/>
        <end position="173"/>
    </location>
</feature>
<comment type="caution">
    <text evidence="3">The sequence shown here is derived from an EMBL/GenBank/DDBJ whole genome shotgun (WGS) entry which is preliminary data.</text>
</comment>
<name>A0AAP0D757_9ASTR</name>
<evidence type="ECO:0000256" key="1">
    <source>
        <dbReference type="SAM" id="Coils"/>
    </source>
</evidence>
<evidence type="ECO:0000313" key="4">
    <source>
        <dbReference type="Proteomes" id="UP001408789"/>
    </source>
</evidence>
<evidence type="ECO:0000313" key="3">
    <source>
        <dbReference type="EMBL" id="KAK9069821.1"/>
    </source>
</evidence>
<dbReference type="PANTHER" id="PTHR35099:SF10">
    <property type="entry name" value="BZIP DOMAIN-CONTAINING PROTEIN"/>
    <property type="match status" value="1"/>
</dbReference>
<sequence length="203" mass="22764">MMNEDDDRWLKSAVDDVELAVHVLLQLRRDEASLFSSLKPVPKTWTVRQRRSRPPPPPAVRNKSSATRASPTTPLSYSGATSVSGGGGVEESSRRTHGGEDISRSKVIRTNETTPTKRPRKKKTLAELKEDEMTLLKERKQLKRQIATLQVTCQKQRKENESLKKMKNDMKSQVFAVSSCAKEQQNDSFVVPDLNIAAAGEDF</sequence>
<keyword evidence="1" id="KW-0175">Coiled coil</keyword>
<proteinExistence type="predicted"/>
<dbReference type="EMBL" id="JBCNJP010000012">
    <property type="protein sequence ID" value="KAK9069821.1"/>
    <property type="molecule type" value="Genomic_DNA"/>
</dbReference>
<dbReference type="PANTHER" id="PTHR35099">
    <property type="entry name" value="OS02G0182700 PROTEIN"/>
    <property type="match status" value="1"/>
</dbReference>
<feature type="compositionally biased region" description="Basic and acidic residues" evidence="2">
    <location>
        <begin position="91"/>
        <end position="104"/>
    </location>
</feature>
<accession>A0AAP0D757</accession>
<evidence type="ECO:0000256" key="2">
    <source>
        <dbReference type="SAM" id="MobiDB-lite"/>
    </source>
</evidence>